<evidence type="ECO:0000256" key="3">
    <source>
        <dbReference type="ARBA" id="ARBA00023157"/>
    </source>
</evidence>
<dbReference type="SMART" id="SM00408">
    <property type="entry name" value="IGc2"/>
    <property type="match status" value="3"/>
</dbReference>
<dbReference type="Ensembl" id="ENSCSAVT00000017676.1">
    <property type="protein sequence ID" value="ENSCSAVP00000017485.1"/>
    <property type="gene ID" value="ENSCSAVG00000010297.1"/>
</dbReference>
<evidence type="ECO:0000256" key="2">
    <source>
        <dbReference type="ARBA" id="ARBA00022737"/>
    </source>
</evidence>
<evidence type="ECO:0000313" key="9">
    <source>
        <dbReference type="Proteomes" id="UP000007875"/>
    </source>
</evidence>
<dbReference type="InterPro" id="IPR003598">
    <property type="entry name" value="Ig_sub2"/>
</dbReference>
<dbReference type="PIRSF" id="PIRSF000615">
    <property type="entry name" value="TyrPK_CSF1-R"/>
    <property type="match status" value="1"/>
</dbReference>
<proteinExistence type="predicted"/>
<feature type="chain" id="PRO_5003578544" description="Ig-like domain-containing protein" evidence="6">
    <location>
        <begin position="22"/>
        <end position="341"/>
    </location>
</feature>
<keyword evidence="1 6" id="KW-0732">Signal</keyword>
<keyword evidence="4" id="KW-0393">Immunoglobulin domain</keyword>
<feature type="signal peptide" evidence="6">
    <location>
        <begin position="1"/>
        <end position="21"/>
    </location>
</feature>
<name>H2ZIR9_CIOSA</name>
<feature type="domain" description="Ig-like" evidence="7">
    <location>
        <begin position="14"/>
        <end position="117"/>
    </location>
</feature>
<dbReference type="HOGENOM" id="CLU_027228_2_2_1"/>
<reference evidence="8" key="2">
    <citation type="submission" date="2025-08" db="UniProtKB">
        <authorList>
            <consortium name="Ensembl"/>
        </authorList>
    </citation>
    <scope>IDENTIFICATION</scope>
</reference>
<dbReference type="GeneTree" id="ENSGT00940000158516"/>
<evidence type="ECO:0000256" key="5">
    <source>
        <dbReference type="SAM" id="MobiDB-lite"/>
    </source>
</evidence>
<organism evidence="8 9">
    <name type="scientific">Ciona savignyi</name>
    <name type="common">Pacific transparent sea squirt</name>
    <dbReference type="NCBI Taxonomy" id="51511"/>
    <lineage>
        <taxon>Eukaryota</taxon>
        <taxon>Metazoa</taxon>
        <taxon>Chordata</taxon>
        <taxon>Tunicata</taxon>
        <taxon>Ascidiacea</taxon>
        <taxon>Phlebobranchia</taxon>
        <taxon>Cionidae</taxon>
        <taxon>Ciona</taxon>
    </lineage>
</organism>
<dbReference type="AlphaFoldDB" id="H2ZIR9"/>
<dbReference type="InterPro" id="IPR051170">
    <property type="entry name" value="Neural/epithelial_adhesion"/>
</dbReference>
<keyword evidence="3" id="KW-1015">Disulfide bond</keyword>
<dbReference type="eggNOG" id="KOG3510">
    <property type="taxonomic scope" value="Eukaryota"/>
</dbReference>
<reference evidence="8" key="3">
    <citation type="submission" date="2025-09" db="UniProtKB">
        <authorList>
            <consortium name="Ensembl"/>
        </authorList>
    </citation>
    <scope>IDENTIFICATION</scope>
</reference>
<evidence type="ECO:0000313" key="8">
    <source>
        <dbReference type="Ensembl" id="ENSCSAVP00000017485.1"/>
    </source>
</evidence>
<dbReference type="Proteomes" id="UP000007875">
    <property type="component" value="Unassembled WGS sequence"/>
</dbReference>
<feature type="compositionally biased region" description="Polar residues" evidence="5">
    <location>
        <begin position="322"/>
        <end position="332"/>
    </location>
</feature>
<dbReference type="InterPro" id="IPR003599">
    <property type="entry name" value="Ig_sub"/>
</dbReference>
<keyword evidence="2" id="KW-0677">Repeat</keyword>
<keyword evidence="9" id="KW-1185">Reference proteome</keyword>
<dbReference type="GO" id="GO:0043005">
    <property type="term" value="C:neuron projection"/>
    <property type="evidence" value="ECO:0007669"/>
    <property type="project" value="TreeGrafter"/>
</dbReference>
<dbReference type="Pfam" id="PF13927">
    <property type="entry name" value="Ig_3"/>
    <property type="match status" value="2"/>
</dbReference>
<feature type="domain" description="Ig-like" evidence="7">
    <location>
        <begin position="209"/>
        <end position="307"/>
    </location>
</feature>
<dbReference type="InterPro" id="IPR007110">
    <property type="entry name" value="Ig-like_dom"/>
</dbReference>
<dbReference type="OMA" id="HFHPMVQ"/>
<dbReference type="InterPro" id="IPR036179">
    <property type="entry name" value="Ig-like_dom_sf"/>
</dbReference>
<dbReference type="Gene3D" id="2.60.40.10">
    <property type="entry name" value="Immunoglobulins"/>
    <property type="match status" value="3"/>
</dbReference>
<dbReference type="InterPro" id="IPR013098">
    <property type="entry name" value="Ig_I-set"/>
</dbReference>
<dbReference type="PROSITE" id="PS50835">
    <property type="entry name" value="IG_LIKE"/>
    <property type="match status" value="3"/>
</dbReference>
<dbReference type="PANTHER" id="PTHR12231">
    <property type="entry name" value="CTX-RELATED TYPE I TRANSMEMBRANE PROTEIN"/>
    <property type="match status" value="1"/>
</dbReference>
<feature type="region of interest" description="Disordered" evidence="5">
    <location>
        <begin position="310"/>
        <end position="341"/>
    </location>
</feature>
<evidence type="ECO:0000256" key="1">
    <source>
        <dbReference type="ARBA" id="ARBA00022729"/>
    </source>
</evidence>
<feature type="domain" description="Ig-like" evidence="7">
    <location>
        <begin position="122"/>
        <end position="204"/>
    </location>
</feature>
<dbReference type="SMART" id="SM00409">
    <property type="entry name" value="IG"/>
    <property type="match status" value="3"/>
</dbReference>
<dbReference type="InterPro" id="IPR013783">
    <property type="entry name" value="Ig-like_fold"/>
</dbReference>
<evidence type="ECO:0000256" key="4">
    <source>
        <dbReference type="ARBA" id="ARBA00023319"/>
    </source>
</evidence>
<dbReference type="Pfam" id="PF07679">
    <property type="entry name" value="I-set"/>
    <property type="match status" value="1"/>
</dbReference>
<accession>H2ZIR9</accession>
<dbReference type="InParanoid" id="H2ZIR9"/>
<evidence type="ECO:0000256" key="6">
    <source>
        <dbReference type="SAM" id="SignalP"/>
    </source>
</evidence>
<reference evidence="9" key="1">
    <citation type="submission" date="2003-08" db="EMBL/GenBank/DDBJ databases">
        <authorList>
            <person name="Birren B."/>
            <person name="Nusbaum C."/>
            <person name="Abebe A."/>
            <person name="Abouelleil A."/>
            <person name="Adekoya E."/>
            <person name="Ait-zahra M."/>
            <person name="Allen N."/>
            <person name="Allen T."/>
            <person name="An P."/>
            <person name="Anderson M."/>
            <person name="Anderson S."/>
            <person name="Arachchi H."/>
            <person name="Armbruster J."/>
            <person name="Bachantsang P."/>
            <person name="Baldwin J."/>
            <person name="Barry A."/>
            <person name="Bayul T."/>
            <person name="Blitshsteyn B."/>
            <person name="Bloom T."/>
            <person name="Blye J."/>
            <person name="Boguslavskiy L."/>
            <person name="Borowsky M."/>
            <person name="Boukhgalter B."/>
            <person name="Brunache A."/>
            <person name="Butler J."/>
            <person name="Calixte N."/>
            <person name="Calvo S."/>
            <person name="Camarata J."/>
            <person name="Campo K."/>
            <person name="Chang J."/>
            <person name="Cheshatsang Y."/>
            <person name="Citroen M."/>
            <person name="Collymore A."/>
            <person name="Considine T."/>
            <person name="Cook A."/>
            <person name="Cooke P."/>
            <person name="Corum B."/>
            <person name="Cuomo C."/>
            <person name="David R."/>
            <person name="Dawoe T."/>
            <person name="Degray S."/>
            <person name="Dodge S."/>
            <person name="Dooley K."/>
            <person name="Dorje P."/>
            <person name="Dorjee K."/>
            <person name="Dorris L."/>
            <person name="Duffey N."/>
            <person name="Dupes A."/>
            <person name="Elkins T."/>
            <person name="Engels R."/>
            <person name="Erickson J."/>
            <person name="Farina A."/>
            <person name="Faro S."/>
            <person name="Ferreira P."/>
            <person name="Fischer H."/>
            <person name="Fitzgerald M."/>
            <person name="Foley K."/>
            <person name="Gage D."/>
            <person name="Galagan J."/>
            <person name="Gearin G."/>
            <person name="Gnerre S."/>
            <person name="Gnirke A."/>
            <person name="Goyette A."/>
            <person name="Graham J."/>
            <person name="Grandbois E."/>
            <person name="Gyaltsen K."/>
            <person name="Hafez N."/>
            <person name="Hagopian D."/>
            <person name="Hagos B."/>
            <person name="Hall J."/>
            <person name="Hatcher B."/>
            <person name="Heller A."/>
            <person name="Higgins H."/>
            <person name="Honan T."/>
            <person name="Horn A."/>
            <person name="Houde N."/>
            <person name="Hughes L."/>
            <person name="Hulme W."/>
            <person name="Husby E."/>
            <person name="Iliev I."/>
            <person name="Jaffe D."/>
            <person name="Jones C."/>
            <person name="Kamal M."/>
            <person name="Kamat A."/>
            <person name="Kamvysselis M."/>
            <person name="Karlsson E."/>
            <person name="Kells C."/>
            <person name="Kieu A."/>
            <person name="Kisner P."/>
            <person name="Kodira C."/>
            <person name="Kulbokas E."/>
            <person name="Labutti K."/>
            <person name="Lama D."/>
            <person name="Landers T."/>
            <person name="Leger J."/>
            <person name="Levine S."/>
            <person name="Lewis D."/>
            <person name="Lewis T."/>
            <person name="Lindblad-toh K."/>
            <person name="Liu X."/>
            <person name="Lokyitsang T."/>
            <person name="Lokyitsang Y."/>
            <person name="Lucien O."/>
            <person name="Lui A."/>
            <person name="Ma L.J."/>
            <person name="Mabbitt R."/>
            <person name="Macdonald J."/>
            <person name="Maclean C."/>
            <person name="Major J."/>
            <person name="Manning J."/>
            <person name="Marabella R."/>
            <person name="Maru K."/>
            <person name="Matthews C."/>
            <person name="Mauceli E."/>
            <person name="Mccarthy M."/>
            <person name="Mcdonough S."/>
            <person name="Mcghee T."/>
            <person name="Meldrim J."/>
            <person name="Meneus L."/>
            <person name="Mesirov J."/>
            <person name="Mihalev A."/>
            <person name="Mihova T."/>
            <person name="Mikkelsen T."/>
            <person name="Mlenga V."/>
            <person name="Moru K."/>
            <person name="Mozes J."/>
            <person name="Mulrain L."/>
            <person name="Munson G."/>
            <person name="Naylor J."/>
            <person name="Newes C."/>
            <person name="Nguyen C."/>
            <person name="Nguyen N."/>
            <person name="Nguyen T."/>
            <person name="Nicol R."/>
            <person name="Nielsen C."/>
            <person name="Nizzari M."/>
            <person name="Norbu C."/>
            <person name="Norbu N."/>
            <person name="O'donnell P."/>
            <person name="Okoawo O."/>
            <person name="O'leary S."/>
            <person name="Omotosho B."/>
            <person name="O'neill K."/>
            <person name="Osman S."/>
            <person name="Parker S."/>
            <person name="Perrin D."/>
            <person name="Phunkhang P."/>
            <person name="Piqani B."/>
            <person name="Purcell S."/>
            <person name="Rachupka T."/>
            <person name="Ramasamy U."/>
            <person name="Rameau R."/>
            <person name="Ray V."/>
            <person name="Raymond C."/>
            <person name="Retta R."/>
            <person name="Richardson S."/>
            <person name="Rise C."/>
            <person name="Rodriguez J."/>
            <person name="Rogers J."/>
            <person name="Rogov P."/>
            <person name="Rutman M."/>
            <person name="Schupbach R."/>
            <person name="Seaman C."/>
            <person name="Settipalli S."/>
            <person name="Sharpe T."/>
            <person name="Sheridan J."/>
            <person name="Sherpa N."/>
            <person name="Shi J."/>
            <person name="Smirnov S."/>
            <person name="Smith C."/>
            <person name="Sougnez C."/>
            <person name="Spencer B."/>
            <person name="Stalker J."/>
            <person name="Stange-thomann N."/>
            <person name="Stavropoulos S."/>
            <person name="Stetson K."/>
            <person name="Stone C."/>
            <person name="Stone S."/>
            <person name="Stubbs M."/>
            <person name="Talamas J."/>
            <person name="Tchuinga P."/>
            <person name="Tenzing P."/>
            <person name="Tesfaye S."/>
            <person name="Theodore J."/>
            <person name="Thoulutsang Y."/>
            <person name="Topham K."/>
            <person name="Towey S."/>
            <person name="Tsamla T."/>
            <person name="Tsomo N."/>
            <person name="Vallee D."/>
            <person name="Vassiliev H."/>
            <person name="Venkataraman V."/>
            <person name="Vinson J."/>
            <person name="Vo A."/>
            <person name="Wade C."/>
            <person name="Wang S."/>
            <person name="Wangchuk T."/>
            <person name="Wangdi T."/>
            <person name="Whittaker C."/>
            <person name="Wilkinson J."/>
            <person name="Wu Y."/>
            <person name="Wyman D."/>
            <person name="Yadav S."/>
            <person name="Yang S."/>
            <person name="Yang X."/>
            <person name="Yeager S."/>
            <person name="Yee E."/>
            <person name="Young G."/>
            <person name="Zainoun J."/>
            <person name="Zembeck L."/>
            <person name="Zimmer A."/>
            <person name="Zody M."/>
            <person name="Lander E."/>
        </authorList>
    </citation>
    <scope>NUCLEOTIDE SEQUENCE [LARGE SCALE GENOMIC DNA]</scope>
</reference>
<sequence length="341" mass="37591">MNLKIEALFLCTCTVLTLVQCSIISPLRNKTVTQGQDVIFSCIITAGNTYIKRSWTHKSTVIYANSYKLPKDSRIKLLNNEINEYTVQIRDVTTADEGLYTCTLYLNVTYTSSMYLTVNVPPSLVEVSENKVVREGERVILRCIAEGKPDPKITWRHLVPTADGVRATSEFLPLGAVVRGSAGIYECTADNGVSSPITRSIRLSVKYPPEIDKELTASTKLAPLGQTGFIECVVDGYPDPGIQWVFPNGEVFKKQSNNRRVTVLTTKHGASVQSKLYFSKIEIEDFQNYSCIASNEMGETNTTIVLSRKIIPPTRPPPGDCSTGTGLPTTSHKMGEISATH</sequence>
<evidence type="ECO:0000259" key="7">
    <source>
        <dbReference type="PROSITE" id="PS50835"/>
    </source>
</evidence>
<dbReference type="PANTHER" id="PTHR12231:SF218">
    <property type="entry name" value="MICROFIBRILLAR-ASSOCIATED PROTEIN 3-LIKE"/>
    <property type="match status" value="1"/>
</dbReference>
<dbReference type="STRING" id="51511.ENSCSAVP00000017485"/>
<protein>
    <recommendedName>
        <fullName evidence="7">Ig-like domain-containing protein</fullName>
    </recommendedName>
</protein>
<dbReference type="SUPFAM" id="SSF48726">
    <property type="entry name" value="Immunoglobulin"/>
    <property type="match status" value="3"/>
</dbReference>